<evidence type="ECO:0000256" key="8">
    <source>
        <dbReference type="PROSITE-ProRule" id="PRU00843"/>
    </source>
</evidence>
<evidence type="ECO:0000256" key="2">
    <source>
        <dbReference type="ARBA" id="ARBA00012230"/>
    </source>
</evidence>
<keyword evidence="6 8" id="KW-0067">ATP-binding</keyword>
<keyword evidence="4 8" id="KW-0547">Nucleotide-binding</keyword>
<evidence type="ECO:0000256" key="1">
    <source>
        <dbReference type="ARBA" id="ARBA00006798"/>
    </source>
</evidence>
<feature type="domain" description="Phosphagen kinase N-terminal" evidence="10">
    <location>
        <begin position="71"/>
        <end position="155"/>
    </location>
</feature>
<evidence type="ECO:0000256" key="3">
    <source>
        <dbReference type="ARBA" id="ARBA00022679"/>
    </source>
</evidence>
<dbReference type="Gene3D" id="3.30.590.10">
    <property type="entry name" value="Glutamine synthetase/guanido kinase, catalytic domain"/>
    <property type="match status" value="1"/>
</dbReference>
<dbReference type="InterPro" id="IPR014746">
    <property type="entry name" value="Gln_synth/guanido_kin_cat_dom"/>
</dbReference>
<dbReference type="PROSITE" id="PS51509">
    <property type="entry name" value="PHOSPHAGEN_KINASE_N"/>
    <property type="match status" value="1"/>
</dbReference>
<evidence type="ECO:0000256" key="4">
    <source>
        <dbReference type="ARBA" id="ARBA00022741"/>
    </source>
</evidence>
<organism evidence="12 13">
    <name type="scientific">Heterodera trifolii</name>
    <dbReference type="NCBI Taxonomy" id="157864"/>
    <lineage>
        <taxon>Eukaryota</taxon>
        <taxon>Metazoa</taxon>
        <taxon>Ecdysozoa</taxon>
        <taxon>Nematoda</taxon>
        <taxon>Chromadorea</taxon>
        <taxon>Rhabditida</taxon>
        <taxon>Tylenchina</taxon>
        <taxon>Tylenchomorpha</taxon>
        <taxon>Tylenchoidea</taxon>
        <taxon>Heteroderidae</taxon>
        <taxon>Heteroderinae</taxon>
        <taxon>Heterodera</taxon>
    </lineage>
</organism>
<dbReference type="GO" id="GO:0004054">
    <property type="term" value="F:arginine kinase activity"/>
    <property type="evidence" value="ECO:0007669"/>
    <property type="project" value="UniProtKB-EC"/>
</dbReference>
<dbReference type="InterPro" id="IPR036802">
    <property type="entry name" value="ATP-guanido_PTrfase_N_sf"/>
</dbReference>
<protein>
    <recommendedName>
        <fullName evidence="2">arginine kinase</fullName>
        <ecNumber evidence="2">2.7.3.3</ecNumber>
    </recommendedName>
</protein>
<gene>
    <name evidence="12" type="ORF">niasHT_004219</name>
</gene>
<dbReference type="EC" id="2.7.3.3" evidence="2"/>
<keyword evidence="5 8" id="KW-0418">Kinase</keyword>
<accession>A0ABD2MG24</accession>
<dbReference type="AlphaFoldDB" id="A0ABD2MG24"/>
<dbReference type="InterPro" id="IPR022415">
    <property type="entry name" value="ATP-guanido_PTrfase_AS"/>
</dbReference>
<comment type="similarity">
    <text evidence="1 7 9">Belongs to the ATP:guanido phosphotransferase family.</text>
</comment>
<dbReference type="Pfam" id="PF00217">
    <property type="entry name" value="ATP-gua_Ptrans"/>
    <property type="match status" value="1"/>
</dbReference>
<feature type="domain" description="Phosphagen kinase C-terminal" evidence="11">
    <location>
        <begin position="239"/>
        <end position="357"/>
    </location>
</feature>
<comment type="caution">
    <text evidence="8">Lacks conserved residue(s) required for the propagation of feature annotation.</text>
</comment>
<evidence type="ECO:0000259" key="11">
    <source>
        <dbReference type="PROSITE" id="PS51510"/>
    </source>
</evidence>
<dbReference type="SUPFAM" id="SSF55931">
    <property type="entry name" value="Glutamine synthetase/guanido kinase"/>
    <property type="match status" value="1"/>
</dbReference>
<keyword evidence="3 8" id="KW-0808">Transferase</keyword>
<evidence type="ECO:0000256" key="9">
    <source>
        <dbReference type="RuleBase" id="RU000505"/>
    </source>
</evidence>
<feature type="binding site" evidence="8">
    <location>
        <position position="262"/>
    </location>
    <ligand>
        <name>ATP</name>
        <dbReference type="ChEBI" id="CHEBI:30616"/>
    </ligand>
</feature>
<dbReference type="PANTHER" id="PTHR11547:SF38">
    <property type="entry name" value="ARGININE KINASE 1-RELATED"/>
    <property type="match status" value="1"/>
</dbReference>
<evidence type="ECO:0000256" key="6">
    <source>
        <dbReference type="ARBA" id="ARBA00022840"/>
    </source>
</evidence>
<dbReference type="InterPro" id="IPR022414">
    <property type="entry name" value="ATP-guanido_PTrfase_cat"/>
</dbReference>
<name>A0ABD2MG24_9BILA</name>
<feature type="binding site" evidence="8">
    <location>
        <position position="306"/>
    </location>
    <ligand>
        <name>ATP</name>
        <dbReference type="ChEBI" id="CHEBI:30616"/>
    </ligand>
</feature>
<comment type="caution">
    <text evidence="12">The sequence shown here is derived from an EMBL/GenBank/DDBJ whole genome shotgun (WGS) entry which is preliminary data.</text>
</comment>
<dbReference type="Proteomes" id="UP001620626">
    <property type="component" value="Unassembled WGS sequence"/>
</dbReference>
<evidence type="ECO:0000256" key="7">
    <source>
        <dbReference type="PROSITE-ProRule" id="PRU00842"/>
    </source>
</evidence>
<proteinExistence type="inferred from homology"/>
<dbReference type="Pfam" id="PF02807">
    <property type="entry name" value="ATP-gua_PtransN"/>
    <property type="match status" value="1"/>
</dbReference>
<sequence length="542" mass="60659">MHVIALNYFSNGTARRKKKKHSSAAYHRPISSPAIDGKQQQTFGSFMTPFGKRRSVRVAIKMNSRILRKMSAEFSTSTANGKSFLDSSWVCNDIGWTFSRFLTMPNSASNWHFFRHVSMRWWTNITSGVGVYAPDAEAYTLFKPLLDPIIEASHDGFGPNSKQPATDFVMMALDRTASNRQRTLVSGRRNLDPIIEASHDGFGPNSKQPATDFGERKTQLLTDLDPEGKFIESTRIHAELGGTYYPIEGMANDVQNQLIADHLLFKEADLFLQHANAYCHWPTGLGIFHNAKKSFLVWVNDEDHIRIISMQNGGNVGQVLERLIKGVRAIESKATFLRDDRLGWLTFCPSNLGTAVRQVCLFDFQRSARTTTSSRAYQPAKRHPLSGADRYFNDRLTSRAFEPANASLASSHPSSPPWDAPHNLPSLFDDMNINSSGSSFGQGHQSVQPTTARPLNENVFAAFNRQPHILPQANGFGDPPRTYNSNSRSAALMKPLCATLIAQVQSTHSNPKECNSGDSKATQRFDGACADWKWKNKYFPWF</sequence>
<dbReference type="PROSITE" id="PS51510">
    <property type="entry name" value="PHOSPHAGEN_KINASE_C"/>
    <property type="match status" value="1"/>
</dbReference>
<evidence type="ECO:0000259" key="10">
    <source>
        <dbReference type="PROSITE" id="PS51509"/>
    </source>
</evidence>
<dbReference type="InterPro" id="IPR022413">
    <property type="entry name" value="ATP-guanido_PTrfase_N"/>
</dbReference>
<dbReference type="SUPFAM" id="SSF48034">
    <property type="entry name" value="Guanido kinase N-terminal domain"/>
    <property type="match status" value="1"/>
</dbReference>
<evidence type="ECO:0000256" key="5">
    <source>
        <dbReference type="ARBA" id="ARBA00022777"/>
    </source>
</evidence>
<evidence type="ECO:0000313" key="12">
    <source>
        <dbReference type="EMBL" id="KAL3125769.1"/>
    </source>
</evidence>
<dbReference type="Gene3D" id="1.10.135.10">
    <property type="entry name" value="ATP:guanido phosphotransferase, N-terminal domain"/>
    <property type="match status" value="1"/>
</dbReference>
<keyword evidence="13" id="KW-1185">Reference proteome</keyword>
<dbReference type="EMBL" id="JBICBT010000022">
    <property type="protein sequence ID" value="KAL3125769.1"/>
    <property type="molecule type" value="Genomic_DNA"/>
</dbReference>
<dbReference type="PANTHER" id="PTHR11547">
    <property type="entry name" value="ARGININE OR CREATINE KINASE"/>
    <property type="match status" value="1"/>
</dbReference>
<dbReference type="InterPro" id="IPR000749">
    <property type="entry name" value="ATP-guanido_PTrfase"/>
</dbReference>
<evidence type="ECO:0000313" key="13">
    <source>
        <dbReference type="Proteomes" id="UP001620626"/>
    </source>
</evidence>
<dbReference type="PROSITE" id="PS00112">
    <property type="entry name" value="PHOSPHAGEN_KINASE"/>
    <property type="match status" value="1"/>
</dbReference>
<dbReference type="GO" id="GO:0005524">
    <property type="term" value="F:ATP binding"/>
    <property type="evidence" value="ECO:0007669"/>
    <property type="project" value="UniProtKB-UniRule"/>
</dbReference>
<reference evidence="12 13" key="1">
    <citation type="submission" date="2024-10" db="EMBL/GenBank/DDBJ databases">
        <authorList>
            <person name="Kim D."/>
        </authorList>
    </citation>
    <scope>NUCLEOTIDE SEQUENCE [LARGE SCALE GENOMIC DNA]</scope>
    <source>
        <strain evidence="12">BH-2024</strain>
    </source>
</reference>